<organism evidence="3 4">
    <name type="scientific">Litoribrevibacter euphylliae</name>
    <dbReference type="NCBI Taxonomy" id="1834034"/>
    <lineage>
        <taxon>Bacteria</taxon>
        <taxon>Pseudomonadati</taxon>
        <taxon>Pseudomonadota</taxon>
        <taxon>Gammaproteobacteria</taxon>
        <taxon>Oceanospirillales</taxon>
        <taxon>Oceanospirillaceae</taxon>
        <taxon>Litoribrevibacter</taxon>
    </lineage>
</organism>
<comment type="caution">
    <text evidence="3">The sequence shown here is derived from an EMBL/GenBank/DDBJ whole genome shotgun (WGS) entry which is preliminary data.</text>
</comment>
<evidence type="ECO:0000259" key="2">
    <source>
        <dbReference type="Pfam" id="PF16036"/>
    </source>
</evidence>
<dbReference type="EMBL" id="JBHRSZ010000002">
    <property type="protein sequence ID" value="MFC3150407.1"/>
    <property type="molecule type" value="Genomic_DNA"/>
</dbReference>
<dbReference type="GO" id="GO:0016853">
    <property type="term" value="F:isomerase activity"/>
    <property type="evidence" value="ECO:0007669"/>
    <property type="project" value="UniProtKB-KW"/>
</dbReference>
<name>A0ABV7H9J2_9GAMM</name>
<protein>
    <submittedName>
        <fullName evidence="3">Chalcone isomerase family protein</fullName>
    </submittedName>
</protein>
<sequence>MNKVQSVGSHQSYGQKFKTLFSSTLAVICLAYGQAQASEAEAYWPPVAEAFTENNISISHIGSAMRYQGSEPVYIASLYSQDKVPNSAVLMSNDGSKELQLIVMKESMSHRRLQRMLKNDLIISHSNDAFSKLQQDIDTLLSALKADYRIGSLITISYDSLRDTTAVALNSERKAIINGKDIFNATLRAMVGSRPPSRQFKEALLGEIAPVIDMTEEQEVLLTQYMNHQLNPEAFNSLSNQELVVNVQTH</sequence>
<evidence type="ECO:0000313" key="4">
    <source>
        <dbReference type="Proteomes" id="UP001595476"/>
    </source>
</evidence>
<evidence type="ECO:0000313" key="3">
    <source>
        <dbReference type="EMBL" id="MFC3150407.1"/>
    </source>
</evidence>
<keyword evidence="1" id="KW-0732">Signal</keyword>
<proteinExistence type="predicted"/>
<reference evidence="4" key="1">
    <citation type="journal article" date="2019" name="Int. J. Syst. Evol. Microbiol.">
        <title>The Global Catalogue of Microorganisms (GCM) 10K type strain sequencing project: providing services to taxonomists for standard genome sequencing and annotation.</title>
        <authorList>
            <consortium name="The Broad Institute Genomics Platform"/>
            <consortium name="The Broad Institute Genome Sequencing Center for Infectious Disease"/>
            <person name="Wu L."/>
            <person name="Ma J."/>
        </authorList>
    </citation>
    <scope>NUCLEOTIDE SEQUENCE [LARGE SCALE GENOMIC DNA]</scope>
    <source>
        <strain evidence="4">KCTC 52438</strain>
    </source>
</reference>
<gene>
    <name evidence="3" type="ORF">ACFOEK_05165</name>
</gene>
<keyword evidence="4" id="KW-1185">Reference proteome</keyword>
<dbReference type="Pfam" id="PF16036">
    <property type="entry name" value="Chalcone_3"/>
    <property type="match status" value="1"/>
</dbReference>
<dbReference type="InterPro" id="IPR016087">
    <property type="entry name" value="Chalcone_isomerase"/>
</dbReference>
<dbReference type="RefSeq" id="WP_386717155.1">
    <property type="nucleotide sequence ID" value="NZ_JBHRSZ010000002.1"/>
</dbReference>
<feature type="chain" id="PRO_5046673264" evidence="1">
    <location>
        <begin position="38"/>
        <end position="250"/>
    </location>
</feature>
<keyword evidence="3" id="KW-0413">Isomerase</keyword>
<feature type="signal peptide" evidence="1">
    <location>
        <begin position="1"/>
        <end position="37"/>
    </location>
</feature>
<dbReference type="Proteomes" id="UP001595476">
    <property type="component" value="Unassembled WGS sequence"/>
</dbReference>
<feature type="domain" description="Chalcone isomerase" evidence="2">
    <location>
        <begin position="61"/>
        <end position="206"/>
    </location>
</feature>
<accession>A0ABV7H9J2</accession>
<evidence type="ECO:0000256" key="1">
    <source>
        <dbReference type="SAM" id="SignalP"/>
    </source>
</evidence>